<organism evidence="2 3">
    <name type="scientific">Eumeta variegata</name>
    <name type="common">Bagworm moth</name>
    <name type="synonym">Eumeta japonica</name>
    <dbReference type="NCBI Taxonomy" id="151549"/>
    <lineage>
        <taxon>Eukaryota</taxon>
        <taxon>Metazoa</taxon>
        <taxon>Ecdysozoa</taxon>
        <taxon>Arthropoda</taxon>
        <taxon>Hexapoda</taxon>
        <taxon>Insecta</taxon>
        <taxon>Pterygota</taxon>
        <taxon>Neoptera</taxon>
        <taxon>Endopterygota</taxon>
        <taxon>Lepidoptera</taxon>
        <taxon>Glossata</taxon>
        <taxon>Ditrysia</taxon>
        <taxon>Tineoidea</taxon>
        <taxon>Psychidae</taxon>
        <taxon>Oiketicinae</taxon>
        <taxon>Eumeta</taxon>
    </lineage>
</organism>
<sequence length="291" mass="32814">MTGHGVLILVSVNLPPKENVLLSDLKALLALEDPIILFGDLNRKSMNWNCNYSTRNHRKMVALTKDLLFNIVKPLTSTHYPSNNNHSPDILDIALMKRVALKVSYPSSVSIQITVFNEFRYIYQVSDPDIGPKRRKEEGASAVSKTRPLLPCTTIPNTNNSIANTTGKKQSGYLIALNNNALVTPRKTLNMCTGWKRRRAAEAPWYIKNSIFHGDLELPNLSIFMNDGSERFFDTASSHPNQLFVSAVSHEPLPPYHFCRRPRNNLSDPPDNLTVAVEKLLEVNKMVIDYE</sequence>
<accession>A0A4C1VQH1</accession>
<dbReference type="InterPro" id="IPR005135">
    <property type="entry name" value="Endo/exonuclease/phosphatase"/>
</dbReference>
<proteinExistence type="predicted"/>
<keyword evidence="3" id="KW-1185">Reference proteome</keyword>
<dbReference type="Proteomes" id="UP000299102">
    <property type="component" value="Unassembled WGS sequence"/>
</dbReference>
<protein>
    <recommendedName>
        <fullName evidence="1">Endonuclease/exonuclease/phosphatase domain-containing protein</fullName>
    </recommendedName>
</protein>
<dbReference type="GO" id="GO:0003824">
    <property type="term" value="F:catalytic activity"/>
    <property type="evidence" value="ECO:0007669"/>
    <property type="project" value="InterPro"/>
</dbReference>
<dbReference type="InterPro" id="IPR036691">
    <property type="entry name" value="Endo/exonu/phosph_ase_sf"/>
</dbReference>
<name>A0A4C1VQH1_EUMVA</name>
<evidence type="ECO:0000313" key="2">
    <source>
        <dbReference type="EMBL" id="GBP40597.1"/>
    </source>
</evidence>
<gene>
    <name evidence="2" type="ORF">EVAR_41677_1</name>
</gene>
<evidence type="ECO:0000259" key="1">
    <source>
        <dbReference type="Pfam" id="PF14529"/>
    </source>
</evidence>
<evidence type="ECO:0000313" key="3">
    <source>
        <dbReference type="Proteomes" id="UP000299102"/>
    </source>
</evidence>
<dbReference type="Pfam" id="PF14529">
    <property type="entry name" value="Exo_endo_phos_2"/>
    <property type="match status" value="1"/>
</dbReference>
<dbReference type="EMBL" id="BGZK01000384">
    <property type="protein sequence ID" value="GBP40597.1"/>
    <property type="molecule type" value="Genomic_DNA"/>
</dbReference>
<dbReference type="Gene3D" id="3.60.10.10">
    <property type="entry name" value="Endonuclease/exonuclease/phosphatase"/>
    <property type="match status" value="1"/>
</dbReference>
<dbReference type="AlphaFoldDB" id="A0A4C1VQH1"/>
<dbReference type="SUPFAM" id="SSF56219">
    <property type="entry name" value="DNase I-like"/>
    <property type="match status" value="1"/>
</dbReference>
<comment type="caution">
    <text evidence="2">The sequence shown here is derived from an EMBL/GenBank/DDBJ whole genome shotgun (WGS) entry which is preliminary data.</text>
</comment>
<reference evidence="2 3" key="1">
    <citation type="journal article" date="2019" name="Commun. Biol.">
        <title>The bagworm genome reveals a unique fibroin gene that provides high tensile strength.</title>
        <authorList>
            <person name="Kono N."/>
            <person name="Nakamura H."/>
            <person name="Ohtoshi R."/>
            <person name="Tomita M."/>
            <person name="Numata K."/>
            <person name="Arakawa K."/>
        </authorList>
    </citation>
    <scope>NUCLEOTIDE SEQUENCE [LARGE SCALE GENOMIC DNA]</scope>
</reference>
<feature type="domain" description="Endonuclease/exonuclease/phosphatase" evidence="1">
    <location>
        <begin position="9"/>
        <end position="98"/>
    </location>
</feature>
<dbReference type="OrthoDB" id="7487383at2759"/>